<sequence length="388" mass="43296">MSTDDQNGVYGDEKGKLFIGGLSWETSTENLESYFSNYGKLIDCVVMKSSSTGRSRGFGFVKYEKITDAERVVNEGPHRIDERDVDVKLCNPRHLNKGSKAEIQKNRKIFVGGLPVSCTESKLRAIFEQFGRVEEACIMYDQLKSKSRGFGFIVFAQEAAVDRVCSLHYITLDGKQVECKRAQPREEIEKETKKESFEGQFEEDVFKAAAAVATAVATGKISNTQDYIESFSQQIESTACHQPVYQAVFPIPTPRQYLPVLPPLRPEIDRNIVQAQLSALQQLASSDSKTGEDRKILEKTLMPVSRKSDCKNYNIQTAAQAAIQMAAQTSPKVANPTPFIPLNSYGSEINQVKGSYGAIRPYTRHIVFAPYPYVRAAFLPSPGNFPRT</sequence>
<comment type="subcellular location">
    <subcellularLocation>
        <location evidence="1">Cytoplasm</location>
    </subcellularLocation>
</comment>
<gene>
    <name evidence="7" type="ORF">DGYR_LOCUS7149</name>
</gene>
<accession>A0A7I8VSY1</accession>
<comment type="caution">
    <text evidence="7">The sequence shown here is derived from an EMBL/GenBank/DDBJ whole genome shotgun (WGS) entry which is preliminary data.</text>
</comment>
<protein>
    <submittedName>
        <fullName evidence="7">DgyrCDS7511</fullName>
    </submittedName>
</protein>
<dbReference type="Proteomes" id="UP000549394">
    <property type="component" value="Unassembled WGS sequence"/>
</dbReference>
<proteinExistence type="predicted"/>
<dbReference type="InterPro" id="IPR035979">
    <property type="entry name" value="RBD_domain_sf"/>
</dbReference>
<name>A0A7I8VSY1_9ANNE</name>
<evidence type="ECO:0000313" key="8">
    <source>
        <dbReference type="Proteomes" id="UP000549394"/>
    </source>
</evidence>
<dbReference type="SUPFAM" id="SSF54928">
    <property type="entry name" value="RNA-binding domain, RBD"/>
    <property type="match status" value="2"/>
</dbReference>
<dbReference type="GO" id="GO:0005737">
    <property type="term" value="C:cytoplasm"/>
    <property type="evidence" value="ECO:0007669"/>
    <property type="project" value="UniProtKB-SubCell"/>
</dbReference>
<organism evidence="7 8">
    <name type="scientific">Dimorphilus gyrociliatus</name>
    <dbReference type="NCBI Taxonomy" id="2664684"/>
    <lineage>
        <taxon>Eukaryota</taxon>
        <taxon>Metazoa</taxon>
        <taxon>Spiralia</taxon>
        <taxon>Lophotrochozoa</taxon>
        <taxon>Annelida</taxon>
        <taxon>Polychaeta</taxon>
        <taxon>Polychaeta incertae sedis</taxon>
        <taxon>Dinophilidae</taxon>
        <taxon>Dimorphilus</taxon>
    </lineage>
</organism>
<evidence type="ECO:0000313" key="7">
    <source>
        <dbReference type="EMBL" id="CAD5118833.1"/>
    </source>
</evidence>
<dbReference type="EMBL" id="CAJFCJ010000009">
    <property type="protein sequence ID" value="CAD5118833.1"/>
    <property type="molecule type" value="Genomic_DNA"/>
</dbReference>
<evidence type="ECO:0000259" key="6">
    <source>
        <dbReference type="PROSITE" id="PS50102"/>
    </source>
</evidence>
<dbReference type="PROSITE" id="PS50102">
    <property type="entry name" value="RRM"/>
    <property type="match status" value="2"/>
</dbReference>
<evidence type="ECO:0000256" key="3">
    <source>
        <dbReference type="ARBA" id="ARBA00022737"/>
    </source>
</evidence>
<keyword evidence="8" id="KW-1185">Reference proteome</keyword>
<evidence type="ECO:0000256" key="5">
    <source>
        <dbReference type="PROSITE-ProRule" id="PRU00176"/>
    </source>
</evidence>
<dbReference type="Pfam" id="PF00076">
    <property type="entry name" value="RRM_1"/>
    <property type="match status" value="2"/>
</dbReference>
<evidence type="ECO:0000256" key="2">
    <source>
        <dbReference type="ARBA" id="ARBA00022490"/>
    </source>
</evidence>
<evidence type="ECO:0000256" key="4">
    <source>
        <dbReference type="ARBA" id="ARBA00022884"/>
    </source>
</evidence>
<dbReference type="SMART" id="SM00360">
    <property type="entry name" value="RRM"/>
    <property type="match status" value="2"/>
</dbReference>
<dbReference type="InterPro" id="IPR000504">
    <property type="entry name" value="RRM_dom"/>
</dbReference>
<dbReference type="GO" id="GO:0006417">
    <property type="term" value="P:regulation of translation"/>
    <property type="evidence" value="ECO:0007669"/>
    <property type="project" value="TreeGrafter"/>
</dbReference>
<dbReference type="OrthoDB" id="1875751at2759"/>
<feature type="domain" description="RRM" evidence="6">
    <location>
        <begin position="15"/>
        <end position="108"/>
    </location>
</feature>
<reference evidence="7 8" key="1">
    <citation type="submission" date="2020-08" db="EMBL/GenBank/DDBJ databases">
        <authorList>
            <person name="Hejnol A."/>
        </authorList>
    </citation>
    <scope>NUCLEOTIDE SEQUENCE [LARGE SCALE GENOMIC DNA]</scope>
</reference>
<evidence type="ECO:0000256" key="1">
    <source>
        <dbReference type="ARBA" id="ARBA00004496"/>
    </source>
</evidence>
<dbReference type="PANTHER" id="PTHR48032">
    <property type="entry name" value="RNA-BINDING PROTEIN MUSASHI HOMOLOG RBP6"/>
    <property type="match status" value="1"/>
</dbReference>
<dbReference type="AlphaFoldDB" id="A0A7I8VSY1"/>
<dbReference type="InterPro" id="IPR012677">
    <property type="entry name" value="Nucleotide-bd_a/b_plait_sf"/>
</dbReference>
<feature type="domain" description="RRM" evidence="6">
    <location>
        <begin position="107"/>
        <end position="184"/>
    </location>
</feature>
<keyword evidence="4 5" id="KW-0694">RNA-binding</keyword>
<keyword evidence="3" id="KW-0677">Repeat</keyword>
<dbReference type="Gene3D" id="3.30.70.330">
    <property type="match status" value="2"/>
</dbReference>
<keyword evidence="2" id="KW-0963">Cytoplasm</keyword>
<dbReference type="GO" id="GO:0003729">
    <property type="term" value="F:mRNA binding"/>
    <property type="evidence" value="ECO:0007669"/>
    <property type="project" value="TreeGrafter"/>
</dbReference>
<dbReference type="PANTHER" id="PTHR48032:SF18">
    <property type="entry name" value="RRM DOMAIN-CONTAINING PROTEIN"/>
    <property type="match status" value="1"/>
</dbReference>